<proteinExistence type="inferred from homology"/>
<keyword evidence="6" id="KW-1185">Reference proteome</keyword>
<dbReference type="PANTHER" id="PTHR11941:SF54">
    <property type="entry name" value="ENOYL-COA HYDRATASE, MITOCHONDRIAL"/>
    <property type="match status" value="1"/>
</dbReference>
<comment type="caution">
    <text evidence="5">The sequence shown here is derived from an EMBL/GenBank/DDBJ whole genome shotgun (WGS) entry which is preliminary data.</text>
</comment>
<dbReference type="CDD" id="cd06558">
    <property type="entry name" value="crotonase-like"/>
    <property type="match status" value="1"/>
</dbReference>
<name>A0A9W6L5R1_9PSEU</name>
<dbReference type="GO" id="GO:0004300">
    <property type="term" value="F:enoyl-CoA hydratase activity"/>
    <property type="evidence" value="ECO:0007669"/>
    <property type="project" value="UniProtKB-EC"/>
</dbReference>
<reference evidence="5" key="1">
    <citation type="journal article" date="2014" name="Int. J. Syst. Evol. Microbiol.">
        <title>Complete genome sequence of Corynebacterium casei LMG S-19264T (=DSM 44701T), isolated from a smear-ripened cheese.</title>
        <authorList>
            <consortium name="US DOE Joint Genome Institute (JGI-PGF)"/>
            <person name="Walter F."/>
            <person name="Albersmeier A."/>
            <person name="Kalinowski J."/>
            <person name="Ruckert C."/>
        </authorList>
    </citation>
    <scope>NUCLEOTIDE SEQUENCE</scope>
    <source>
        <strain evidence="5">VKM Ac-1069</strain>
    </source>
</reference>
<evidence type="ECO:0000313" key="5">
    <source>
        <dbReference type="EMBL" id="GLL14116.1"/>
    </source>
</evidence>
<dbReference type="InterPro" id="IPR029045">
    <property type="entry name" value="ClpP/crotonase-like_dom_sf"/>
</dbReference>
<evidence type="ECO:0000256" key="3">
    <source>
        <dbReference type="ARBA" id="ARBA00023709"/>
    </source>
</evidence>
<dbReference type="RefSeq" id="WP_051738011.1">
    <property type="nucleotide sequence ID" value="NZ_BAAAUZ010000024.1"/>
</dbReference>
<dbReference type="InterPro" id="IPR014748">
    <property type="entry name" value="Enoyl-CoA_hydra_C"/>
</dbReference>
<accession>A0A9W6L5R1</accession>
<dbReference type="SUPFAM" id="SSF52096">
    <property type="entry name" value="ClpP/crotonase"/>
    <property type="match status" value="1"/>
</dbReference>
<dbReference type="PANTHER" id="PTHR11941">
    <property type="entry name" value="ENOYL-COA HYDRATASE-RELATED"/>
    <property type="match status" value="1"/>
</dbReference>
<organism evidence="5 6">
    <name type="scientific">Pseudonocardia halophobica</name>
    <dbReference type="NCBI Taxonomy" id="29401"/>
    <lineage>
        <taxon>Bacteria</taxon>
        <taxon>Bacillati</taxon>
        <taxon>Actinomycetota</taxon>
        <taxon>Actinomycetes</taxon>
        <taxon>Pseudonocardiales</taxon>
        <taxon>Pseudonocardiaceae</taxon>
        <taxon>Pseudonocardia</taxon>
    </lineage>
</organism>
<evidence type="ECO:0000256" key="4">
    <source>
        <dbReference type="ARBA" id="ARBA00023717"/>
    </source>
</evidence>
<dbReference type="EMBL" id="BSFQ01000028">
    <property type="protein sequence ID" value="GLL14116.1"/>
    <property type="molecule type" value="Genomic_DNA"/>
</dbReference>
<reference evidence="5" key="2">
    <citation type="submission" date="2023-01" db="EMBL/GenBank/DDBJ databases">
        <authorList>
            <person name="Sun Q."/>
            <person name="Evtushenko L."/>
        </authorList>
    </citation>
    <scope>NUCLEOTIDE SEQUENCE</scope>
    <source>
        <strain evidence="5">VKM Ac-1069</strain>
    </source>
</reference>
<dbReference type="AlphaFoldDB" id="A0A9W6L5R1"/>
<dbReference type="GO" id="GO:0006635">
    <property type="term" value="P:fatty acid beta-oxidation"/>
    <property type="evidence" value="ECO:0007669"/>
    <property type="project" value="TreeGrafter"/>
</dbReference>
<comment type="catalytic activity">
    <reaction evidence="4">
        <text>a 4-saturated-(3S)-3-hydroxyacyl-CoA = a (3E)-enoyl-CoA + H2O</text>
        <dbReference type="Rhea" id="RHEA:20724"/>
        <dbReference type="ChEBI" id="CHEBI:15377"/>
        <dbReference type="ChEBI" id="CHEBI:58521"/>
        <dbReference type="ChEBI" id="CHEBI:137480"/>
        <dbReference type="EC" id="4.2.1.17"/>
    </reaction>
</comment>
<dbReference type="Proteomes" id="UP001143463">
    <property type="component" value="Unassembled WGS sequence"/>
</dbReference>
<keyword evidence="2" id="KW-0456">Lyase</keyword>
<gene>
    <name evidence="5" type="primary">paaG_14</name>
    <name evidence="5" type="ORF">GCM10017577_52620</name>
</gene>
<evidence type="ECO:0000313" key="6">
    <source>
        <dbReference type="Proteomes" id="UP001143463"/>
    </source>
</evidence>
<dbReference type="Gene3D" id="1.10.12.10">
    <property type="entry name" value="Lyase 2-enoyl-coa Hydratase, Chain A, domain 2"/>
    <property type="match status" value="1"/>
</dbReference>
<comment type="catalytic activity">
    <reaction evidence="3">
        <text>a (3S)-3-hydroxyacyl-CoA = a (2E)-enoyl-CoA + H2O</text>
        <dbReference type="Rhea" id="RHEA:16105"/>
        <dbReference type="ChEBI" id="CHEBI:15377"/>
        <dbReference type="ChEBI" id="CHEBI:57318"/>
        <dbReference type="ChEBI" id="CHEBI:58856"/>
        <dbReference type="EC" id="4.2.1.17"/>
    </reaction>
</comment>
<dbReference type="Gene3D" id="3.90.226.10">
    <property type="entry name" value="2-enoyl-CoA Hydratase, Chain A, domain 1"/>
    <property type="match status" value="1"/>
</dbReference>
<evidence type="ECO:0000256" key="2">
    <source>
        <dbReference type="ARBA" id="ARBA00023239"/>
    </source>
</evidence>
<dbReference type="Pfam" id="PF00378">
    <property type="entry name" value="ECH_1"/>
    <property type="match status" value="1"/>
</dbReference>
<comment type="similarity">
    <text evidence="1">Belongs to the enoyl-CoA hydratase/isomerase family.</text>
</comment>
<dbReference type="InterPro" id="IPR001753">
    <property type="entry name" value="Enoyl-CoA_hydra/iso"/>
</dbReference>
<evidence type="ECO:0000256" key="1">
    <source>
        <dbReference type="ARBA" id="ARBA00005254"/>
    </source>
</evidence>
<dbReference type="NCBIfam" id="NF006013">
    <property type="entry name" value="PRK08150.1"/>
    <property type="match status" value="1"/>
</dbReference>
<sequence length="274" mass="28980">MTSAAPRPEQPAAEGVEALLPKSLQVERHGDVAVLRLTRPAKRNALDDPTVLGVETFFSAPPAGVKAVVLDAEGDHFCAGLDLSELTERDAFEGLEHSMMWHRAFERMERGRLPVVAVLKGAVIGGGLELASATHLRVAEPSAFYALPEGQHGLFVGGGGSVRVPRLIGAHRMADMMLTGRVLAAEEGQALGLSHYLVGPGEGLAKAVELARKIAANSPVTNFAVLQALPRIAEANPAEGYLMESMVAALAGSSEQAQERMRAFLAGRGGRVRR</sequence>
<protein>
    <submittedName>
        <fullName evidence="5">Enoyl-CoA hydratase</fullName>
    </submittedName>
</protein>